<keyword evidence="4" id="KW-1133">Transmembrane helix</keyword>
<accession>A0AAJ7EAE0</accession>
<comment type="similarity">
    <text evidence="2 3">Belongs to the peptidase M14 family.</text>
</comment>
<dbReference type="PANTHER" id="PTHR11705:SF91">
    <property type="entry name" value="FI01817P-RELATED"/>
    <property type="match status" value="1"/>
</dbReference>
<dbReference type="AlphaFoldDB" id="A0AAJ7EAE0"/>
<comment type="cofactor">
    <cofactor evidence="1">
        <name>Zn(2+)</name>
        <dbReference type="ChEBI" id="CHEBI:29105"/>
    </cofactor>
</comment>
<dbReference type="Gene3D" id="3.40.630.10">
    <property type="entry name" value="Zn peptidases"/>
    <property type="match status" value="1"/>
</dbReference>
<evidence type="ECO:0000256" key="1">
    <source>
        <dbReference type="ARBA" id="ARBA00001947"/>
    </source>
</evidence>
<proteinExistence type="inferred from homology"/>
<dbReference type="InterPro" id="IPR000834">
    <property type="entry name" value="Peptidase_M14"/>
</dbReference>
<dbReference type="GeneID" id="106118984"/>
<dbReference type="SMART" id="SM00631">
    <property type="entry name" value="Zn_pept"/>
    <property type="match status" value="1"/>
</dbReference>
<dbReference type="KEGG" id="pxu:106118984"/>
<evidence type="ECO:0000256" key="2">
    <source>
        <dbReference type="ARBA" id="ARBA00005988"/>
    </source>
</evidence>
<gene>
    <name evidence="6" type="primary">LOC106118984</name>
</gene>
<keyword evidence="4" id="KW-0472">Membrane</keyword>
<name>A0AAJ7EAE0_PAPXU</name>
<reference evidence="6" key="1">
    <citation type="submission" date="2025-08" db="UniProtKB">
        <authorList>
            <consortium name="RefSeq"/>
        </authorList>
    </citation>
    <scope>IDENTIFICATION</scope>
</reference>
<evidence type="ECO:0000259" key="5">
    <source>
        <dbReference type="PROSITE" id="PS52035"/>
    </source>
</evidence>
<dbReference type="GO" id="GO:0006508">
    <property type="term" value="P:proteolysis"/>
    <property type="evidence" value="ECO:0007669"/>
    <property type="project" value="InterPro"/>
</dbReference>
<sequence length="388" mass="44940">MILQVKIYLIATLYFFGALFILLFPPRNYVMSGAKMRKVRSTGQKLRFTNYVNYKSLLHVAENMGRDDPEIARVVHLTPRTANNQSILSLELQSDRQSKKPGILVIGTINGMTWGTPNAIIELTDKLLYDSNFQTPFFNDYDWYMIPLVNPDGLNFTQSLRNRKSFNVEQWCRNATASNTTRPSFWYKNVEKEMANDTCFGTNINRNFAYHWQDDVHKTPVRCSQYYPGDKPFSTTEATALRTYVHQLGDRIHLAIHLHASFEFKKEYILYPWRYSLRQHSNYHTLQAIGEYAARNSRLTDGRLYEVHQGSSDARVAGTLSDYLAGVVGTELVYVVKPYHEMYPNYTDRSALELYVGKSITTILSLVRGWRKSTKLNTLSFYGRDVEF</sequence>
<dbReference type="Pfam" id="PF00246">
    <property type="entry name" value="Peptidase_M14"/>
    <property type="match status" value="1"/>
</dbReference>
<feature type="domain" description="Peptidase M14" evidence="5">
    <location>
        <begin position="50"/>
        <end position="367"/>
    </location>
</feature>
<dbReference type="GO" id="GO:0005615">
    <property type="term" value="C:extracellular space"/>
    <property type="evidence" value="ECO:0007669"/>
    <property type="project" value="TreeGrafter"/>
</dbReference>
<organism evidence="6">
    <name type="scientific">Papilio xuthus</name>
    <name type="common">Asian swallowtail butterfly</name>
    <dbReference type="NCBI Taxonomy" id="66420"/>
    <lineage>
        <taxon>Eukaryota</taxon>
        <taxon>Metazoa</taxon>
        <taxon>Ecdysozoa</taxon>
        <taxon>Arthropoda</taxon>
        <taxon>Hexapoda</taxon>
        <taxon>Insecta</taxon>
        <taxon>Pterygota</taxon>
        <taxon>Neoptera</taxon>
        <taxon>Endopterygota</taxon>
        <taxon>Lepidoptera</taxon>
        <taxon>Glossata</taxon>
        <taxon>Ditrysia</taxon>
        <taxon>Papilionoidea</taxon>
        <taxon>Papilionidae</taxon>
        <taxon>Papilioninae</taxon>
        <taxon>Papilio</taxon>
    </lineage>
</organism>
<dbReference type="GO" id="GO:0008270">
    <property type="term" value="F:zinc ion binding"/>
    <property type="evidence" value="ECO:0007669"/>
    <property type="project" value="InterPro"/>
</dbReference>
<feature type="transmembrane region" description="Helical" evidence="4">
    <location>
        <begin position="7"/>
        <end position="25"/>
    </location>
</feature>
<dbReference type="PANTHER" id="PTHR11705">
    <property type="entry name" value="PROTEASE FAMILY M14 CARBOXYPEPTIDASE A,B"/>
    <property type="match status" value="1"/>
</dbReference>
<dbReference type="SUPFAM" id="SSF53187">
    <property type="entry name" value="Zn-dependent exopeptidases"/>
    <property type="match status" value="1"/>
</dbReference>
<keyword evidence="4" id="KW-0812">Transmembrane</keyword>
<evidence type="ECO:0000256" key="4">
    <source>
        <dbReference type="SAM" id="Phobius"/>
    </source>
</evidence>
<protein>
    <submittedName>
        <fullName evidence="6">Zinc carboxypeptidase-like</fullName>
    </submittedName>
</protein>
<evidence type="ECO:0000256" key="3">
    <source>
        <dbReference type="PROSITE-ProRule" id="PRU01379"/>
    </source>
</evidence>
<dbReference type="GO" id="GO:0004181">
    <property type="term" value="F:metallocarboxypeptidase activity"/>
    <property type="evidence" value="ECO:0007669"/>
    <property type="project" value="InterPro"/>
</dbReference>
<comment type="caution">
    <text evidence="3">Lacks conserved residue(s) required for the propagation of feature annotation.</text>
</comment>
<dbReference type="Proteomes" id="UP000694872">
    <property type="component" value="Unplaced"/>
</dbReference>
<dbReference type="RefSeq" id="XP_013169239.1">
    <property type="nucleotide sequence ID" value="XM_013313785.1"/>
</dbReference>
<evidence type="ECO:0000313" key="6">
    <source>
        <dbReference type="RefSeq" id="XP_013169239.1"/>
    </source>
</evidence>
<dbReference type="PROSITE" id="PS52035">
    <property type="entry name" value="PEPTIDASE_M14"/>
    <property type="match status" value="1"/>
</dbReference>